<name>A0ABS7LYM8_9HYPH</name>
<dbReference type="RefSeq" id="WP_222139537.1">
    <property type="nucleotide sequence ID" value="NZ_JAILYJ010000006.1"/>
</dbReference>
<protein>
    <submittedName>
        <fullName evidence="1">Uncharacterized protein</fullName>
    </submittedName>
</protein>
<keyword evidence="2" id="KW-1185">Reference proteome</keyword>
<evidence type="ECO:0000313" key="1">
    <source>
        <dbReference type="EMBL" id="MBY4629955.1"/>
    </source>
</evidence>
<comment type="caution">
    <text evidence="1">The sequence shown here is derived from an EMBL/GenBank/DDBJ whole genome shotgun (WGS) entry which is preliminary data.</text>
</comment>
<evidence type="ECO:0000313" key="2">
    <source>
        <dbReference type="Proteomes" id="UP000733858"/>
    </source>
</evidence>
<dbReference type="EMBL" id="JAILYJ010000006">
    <property type="protein sequence ID" value="MBY4629955.1"/>
    <property type="molecule type" value="Genomic_DNA"/>
</dbReference>
<sequence length="99" mass="10704">MADSTLRSIENLQKRITDHSPGMKVVGSDLVSQCRPTSSTLTYSDFLAQKGYEGLSAQIGIDIPGKQLPGAPPANNTLEGTYQLDDTCQTAHRLLRQGQ</sequence>
<accession>A0ABS7LYM8</accession>
<proteinExistence type="predicted"/>
<gene>
    <name evidence="1" type="ORF">K6M89_11620</name>
</gene>
<organism evidence="1 2">
    <name type="scientific">Rhizobium croatiense</name>
    <dbReference type="NCBI Taxonomy" id="2867516"/>
    <lineage>
        <taxon>Bacteria</taxon>
        <taxon>Pseudomonadati</taxon>
        <taxon>Pseudomonadota</taxon>
        <taxon>Alphaproteobacteria</taxon>
        <taxon>Hyphomicrobiales</taxon>
        <taxon>Rhizobiaceae</taxon>
        <taxon>Rhizobium/Agrobacterium group</taxon>
        <taxon>Rhizobium</taxon>
    </lineage>
</organism>
<reference evidence="1 2" key="1">
    <citation type="submission" date="2021-08" db="EMBL/GenBank/DDBJ databases">
        <title>Rhizobium croatiense sp. nov. and Rhizobium redzepovicii sp. nov., two new species isolated from nodules of Phaseolus vulgaris in Croatia.</title>
        <authorList>
            <person name="Rajnovic I."/>
            <person name="Ramirez-Bahena M.H."/>
            <person name="Kajic S."/>
            <person name="Igual M.J."/>
            <person name="Peix A."/>
            <person name="Velazquez E."/>
            <person name="Sikora S."/>
        </authorList>
    </citation>
    <scope>NUCLEOTIDE SEQUENCE [LARGE SCALE GENOMIC DNA]</scope>
    <source>
        <strain evidence="1 2">13T</strain>
    </source>
</reference>
<dbReference type="Proteomes" id="UP000733858">
    <property type="component" value="Unassembled WGS sequence"/>
</dbReference>